<sequence>MWRLPLVKVLGWSDRRTADHMLEVIRSLDLGDVESTHSGGAGLVELSAAAVTKAGALADFCRSCGVSADDVIAFGDMPNDVPMLEWAGRSWAMANAHPEARDAATAITGSNDNDGVAQVLEDLFA</sequence>
<gene>
    <name evidence="1" type="ORF">GCM10009844_39640</name>
</gene>
<dbReference type="PANTHER" id="PTHR10000">
    <property type="entry name" value="PHOSPHOSERINE PHOSPHATASE"/>
    <property type="match status" value="1"/>
</dbReference>
<evidence type="ECO:0000313" key="2">
    <source>
        <dbReference type="Proteomes" id="UP001501771"/>
    </source>
</evidence>
<proteinExistence type="predicted"/>
<dbReference type="RefSeq" id="WP_344156961.1">
    <property type="nucleotide sequence ID" value="NZ_BAAAQR010000015.1"/>
</dbReference>
<dbReference type="Pfam" id="PF08282">
    <property type="entry name" value="Hydrolase_3"/>
    <property type="match status" value="1"/>
</dbReference>
<name>A0ABN3A653_9ACTN</name>
<comment type="caution">
    <text evidence="1">The sequence shown here is derived from an EMBL/GenBank/DDBJ whole genome shotgun (WGS) entry which is preliminary data.</text>
</comment>
<protein>
    <submittedName>
        <fullName evidence="1">Uncharacterized protein</fullName>
    </submittedName>
</protein>
<dbReference type="Gene3D" id="3.40.50.1000">
    <property type="entry name" value="HAD superfamily/HAD-like"/>
    <property type="match status" value="1"/>
</dbReference>
<dbReference type="EMBL" id="BAAAQR010000015">
    <property type="protein sequence ID" value="GAA2154193.1"/>
    <property type="molecule type" value="Genomic_DNA"/>
</dbReference>
<organism evidence="1 2">
    <name type="scientific">Nocardioides koreensis</name>
    <dbReference type="NCBI Taxonomy" id="433651"/>
    <lineage>
        <taxon>Bacteria</taxon>
        <taxon>Bacillati</taxon>
        <taxon>Actinomycetota</taxon>
        <taxon>Actinomycetes</taxon>
        <taxon>Propionibacteriales</taxon>
        <taxon>Nocardioidaceae</taxon>
        <taxon>Nocardioides</taxon>
    </lineage>
</organism>
<dbReference type="InterPro" id="IPR023214">
    <property type="entry name" value="HAD_sf"/>
</dbReference>
<dbReference type="Proteomes" id="UP001501771">
    <property type="component" value="Unassembled WGS sequence"/>
</dbReference>
<dbReference type="PANTHER" id="PTHR10000:SF8">
    <property type="entry name" value="HAD SUPERFAMILY HYDROLASE-LIKE, TYPE 3"/>
    <property type="match status" value="1"/>
</dbReference>
<evidence type="ECO:0000313" key="1">
    <source>
        <dbReference type="EMBL" id="GAA2154193.1"/>
    </source>
</evidence>
<accession>A0ABN3A653</accession>
<reference evidence="1 2" key="1">
    <citation type="journal article" date="2019" name="Int. J. Syst. Evol. Microbiol.">
        <title>The Global Catalogue of Microorganisms (GCM) 10K type strain sequencing project: providing services to taxonomists for standard genome sequencing and annotation.</title>
        <authorList>
            <consortium name="The Broad Institute Genomics Platform"/>
            <consortium name="The Broad Institute Genome Sequencing Center for Infectious Disease"/>
            <person name="Wu L."/>
            <person name="Ma J."/>
        </authorList>
    </citation>
    <scope>NUCLEOTIDE SEQUENCE [LARGE SCALE GENOMIC DNA]</scope>
    <source>
        <strain evidence="1 2">JCM 16022</strain>
    </source>
</reference>
<keyword evidence="2" id="KW-1185">Reference proteome</keyword>
<dbReference type="InterPro" id="IPR036412">
    <property type="entry name" value="HAD-like_sf"/>
</dbReference>
<dbReference type="Gene3D" id="3.30.1240.10">
    <property type="match status" value="1"/>
</dbReference>
<dbReference type="SUPFAM" id="SSF56784">
    <property type="entry name" value="HAD-like"/>
    <property type="match status" value="1"/>
</dbReference>